<organism evidence="2 3">
    <name type="scientific">Blastomyces percursus</name>
    <dbReference type="NCBI Taxonomy" id="1658174"/>
    <lineage>
        <taxon>Eukaryota</taxon>
        <taxon>Fungi</taxon>
        <taxon>Dikarya</taxon>
        <taxon>Ascomycota</taxon>
        <taxon>Pezizomycotina</taxon>
        <taxon>Eurotiomycetes</taxon>
        <taxon>Eurotiomycetidae</taxon>
        <taxon>Onygenales</taxon>
        <taxon>Ajellomycetaceae</taxon>
        <taxon>Blastomyces</taxon>
    </lineage>
</organism>
<feature type="region of interest" description="Disordered" evidence="1">
    <location>
        <begin position="188"/>
        <end position="211"/>
    </location>
</feature>
<dbReference type="EMBL" id="LGTZ01000961">
    <property type="protein sequence ID" value="OJD22788.1"/>
    <property type="molecule type" value="Genomic_DNA"/>
</dbReference>
<gene>
    <name evidence="2" type="ORF">ACJ73_05865</name>
</gene>
<proteinExistence type="predicted"/>
<accession>A0A1J9R448</accession>
<feature type="compositionally biased region" description="Basic and acidic residues" evidence="1">
    <location>
        <begin position="389"/>
        <end position="400"/>
    </location>
</feature>
<evidence type="ECO:0000256" key="1">
    <source>
        <dbReference type="SAM" id="MobiDB-lite"/>
    </source>
</evidence>
<feature type="compositionally biased region" description="Basic and acidic residues" evidence="1">
    <location>
        <begin position="90"/>
        <end position="110"/>
    </location>
</feature>
<feature type="region of interest" description="Disordered" evidence="1">
    <location>
        <begin position="1"/>
        <end position="112"/>
    </location>
</feature>
<feature type="region of interest" description="Disordered" evidence="1">
    <location>
        <begin position="137"/>
        <end position="157"/>
    </location>
</feature>
<sequence length="485" mass="56551">MNPTTHRVTRGRTAEPQRAPPRSSASGMEDEHVVETPHSPIPGGSPIREDSTAASTSLVMTELPNDPTGEPQQPKTTNILILNQGRTRKRERENNGPTEGRRSAADDNQGRTKLAGTAIEAEAIRTALEKRIKELEREREEADLRAPQAEYTQKLERIQNRRDANYRAAPRDREQWTVSSQVDELLERERNSPWRSSSKRRRADTAGAAVRRPQVPKLDIRQPYNIRDMRELKALRDQIETFFRRHADYYDTQGKKLDDAKMWLTPSLRVKWIEYAETEALRVGRDPLNMTDFFTFLEFEINDLEIQQQDAAQRYHDARQRPNQTVREFADFLHQWEHALKDPYTESQRMQHLRNKVVRTIRNGISTLPTQPTNYEDLLRKMQWVENSSEERQRALKEAPKTALGQGQRRGFKDDHPRKGRHRRSQSLEGSQPHSKERPRKNQKEQKKPQRAAKRCDHCKILGHVAADCWKKHPEKHPKAKELKN</sequence>
<dbReference type="STRING" id="1658174.A0A1J9R448"/>
<reference evidence="2 3" key="1">
    <citation type="submission" date="2015-08" db="EMBL/GenBank/DDBJ databases">
        <title>Emmonsia species relationships and genome sequence.</title>
        <authorList>
            <person name="Cuomo C.A."/>
            <person name="Schwartz I.S."/>
            <person name="Kenyon C."/>
            <person name="De Hoog G.S."/>
            <person name="Govender N.P."/>
            <person name="Botha A."/>
            <person name="Moreno L."/>
            <person name="De Vries M."/>
            <person name="Munoz J.F."/>
            <person name="Stielow J.B."/>
        </authorList>
    </citation>
    <scope>NUCLEOTIDE SEQUENCE [LARGE SCALE GENOMIC DNA]</scope>
    <source>
        <strain evidence="2 3">EI222</strain>
    </source>
</reference>
<evidence type="ECO:0000313" key="2">
    <source>
        <dbReference type="EMBL" id="OJD22788.1"/>
    </source>
</evidence>
<feature type="region of interest" description="Disordered" evidence="1">
    <location>
        <begin position="389"/>
        <end position="458"/>
    </location>
</feature>
<keyword evidence="3" id="KW-1185">Reference proteome</keyword>
<dbReference type="Proteomes" id="UP000242791">
    <property type="component" value="Unassembled WGS sequence"/>
</dbReference>
<dbReference type="VEuPathDB" id="FungiDB:ACJ73_05865"/>
<evidence type="ECO:0000313" key="3">
    <source>
        <dbReference type="Proteomes" id="UP000242791"/>
    </source>
</evidence>
<dbReference type="AlphaFoldDB" id="A0A1J9R448"/>
<feature type="compositionally biased region" description="Basic and acidic residues" evidence="1">
    <location>
        <begin position="434"/>
        <end position="458"/>
    </location>
</feature>
<name>A0A1J9R448_9EURO</name>
<feature type="compositionally biased region" description="Polar residues" evidence="1">
    <location>
        <begin position="70"/>
        <end position="85"/>
    </location>
</feature>
<comment type="caution">
    <text evidence="2">The sequence shown here is derived from an EMBL/GenBank/DDBJ whole genome shotgun (WGS) entry which is preliminary data.</text>
</comment>
<protein>
    <submittedName>
        <fullName evidence="2">Uncharacterized protein</fullName>
    </submittedName>
</protein>